<proteinExistence type="predicted"/>
<name>A0A7J0FFL2_9ERIC</name>
<accession>A0A7J0FFL2</accession>
<evidence type="ECO:0000313" key="3">
    <source>
        <dbReference type="Proteomes" id="UP000585474"/>
    </source>
</evidence>
<protein>
    <submittedName>
        <fullName evidence="2">Uncharacterized protein</fullName>
    </submittedName>
</protein>
<sequence>MVEPLNRQTGLSFCDPRQATSDEANPGPGDVDSGRRMPKALDLKLSRFNLNSDRLPRHSPAFVQASPLLDRPPTGCVVPLWASHSLPRCSLDLRQASPLLVEPSTNAGTFSLRVVDRWLRIWHSSLHGVLVSKSVL</sequence>
<evidence type="ECO:0000256" key="1">
    <source>
        <dbReference type="SAM" id="MobiDB-lite"/>
    </source>
</evidence>
<evidence type="ECO:0000313" key="2">
    <source>
        <dbReference type="EMBL" id="GFY97484.1"/>
    </source>
</evidence>
<dbReference type="EMBL" id="BJWL01000012">
    <property type="protein sequence ID" value="GFY97484.1"/>
    <property type="molecule type" value="Genomic_DNA"/>
</dbReference>
<keyword evidence="3" id="KW-1185">Reference proteome</keyword>
<dbReference type="AlphaFoldDB" id="A0A7J0FFL2"/>
<dbReference type="Proteomes" id="UP000585474">
    <property type="component" value="Unassembled WGS sequence"/>
</dbReference>
<comment type="caution">
    <text evidence="2">The sequence shown here is derived from an EMBL/GenBank/DDBJ whole genome shotgun (WGS) entry which is preliminary data.</text>
</comment>
<gene>
    <name evidence="2" type="ORF">Acr_12g0000250</name>
</gene>
<feature type="compositionally biased region" description="Polar residues" evidence="1">
    <location>
        <begin position="1"/>
        <end position="11"/>
    </location>
</feature>
<reference evidence="2 3" key="1">
    <citation type="submission" date="2019-07" db="EMBL/GenBank/DDBJ databases">
        <title>De Novo Assembly of kiwifruit Actinidia rufa.</title>
        <authorList>
            <person name="Sugita-Konishi S."/>
            <person name="Sato K."/>
            <person name="Mori E."/>
            <person name="Abe Y."/>
            <person name="Kisaki G."/>
            <person name="Hamano K."/>
            <person name="Suezawa K."/>
            <person name="Otani M."/>
            <person name="Fukuda T."/>
            <person name="Manabe T."/>
            <person name="Gomi K."/>
            <person name="Tabuchi M."/>
            <person name="Akimitsu K."/>
            <person name="Kataoka I."/>
        </authorList>
    </citation>
    <scope>NUCLEOTIDE SEQUENCE [LARGE SCALE GENOMIC DNA]</scope>
    <source>
        <strain evidence="3">cv. Fuchu</strain>
    </source>
</reference>
<organism evidence="2 3">
    <name type="scientific">Actinidia rufa</name>
    <dbReference type="NCBI Taxonomy" id="165716"/>
    <lineage>
        <taxon>Eukaryota</taxon>
        <taxon>Viridiplantae</taxon>
        <taxon>Streptophyta</taxon>
        <taxon>Embryophyta</taxon>
        <taxon>Tracheophyta</taxon>
        <taxon>Spermatophyta</taxon>
        <taxon>Magnoliopsida</taxon>
        <taxon>eudicotyledons</taxon>
        <taxon>Gunneridae</taxon>
        <taxon>Pentapetalae</taxon>
        <taxon>asterids</taxon>
        <taxon>Ericales</taxon>
        <taxon>Actinidiaceae</taxon>
        <taxon>Actinidia</taxon>
    </lineage>
</organism>
<feature type="region of interest" description="Disordered" evidence="1">
    <location>
        <begin position="1"/>
        <end position="36"/>
    </location>
</feature>